<reference evidence="2 3" key="1">
    <citation type="submission" date="2016-10" db="EMBL/GenBank/DDBJ databases">
        <authorList>
            <person name="Varghese N."/>
            <person name="Submissions S."/>
        </authorList>
    </citation>
    <scope>NUCLEOTIDE SEQUENCE [LARGE SCALE GENOMIC DNA]</scope>
    <source>
        <strain evidence="3">YIM D21,KCTC 23444,ACCC 10710</strain>
    </source>
</reference>
<feature type="domain" description="N-acetyltransferase" evidence="1">
    <location>
        <begin position="14"/>
        <end position="160"/>
    </location>
</feature>
<sequence>MIEVEPRQFQCPGYYIRAASTPFEARGAAALRHRVFVTEQRIFEGHDRDEIDLVATHLVALSTYASEADEIVGTVRIHEDAPGLWWGSRLAVDRDFRAISRLGVELIRLAVRTARARGCTTFLAHVQMQNVPMFRRLHWQDIQEVSLHGVPHMRMQADLAAYPPCPDPVAGWYHRCPPREEAAR</sequence>
<dbReference type="SUPFAM" id="SSF55729">
    <property type="entry name" value="Acyl-CoA N-acyltransferases (Nat)"/>
    <property type="match status" value="1"/>
</dbReference>
<accession>A0A1I2C2W4</accession>
<dbReference type="GO" id="GO:0016747">
    <property type="term" value="F:acyltransferase activity, transferring groups other than amino-acyl groups"/>
    <property type="evidence" value="ECO:0007669"/>
    <property type="project" value="InterPro"/>
</dbReference>
<dbReference type="RefSeq" id="WP_149757452.1">
    <property type="nucleotide sequence ID" value="NZ_FOMS01000012.1"/>
</dbReference>
<evidence type="ECO:0000313" key="2">
    <source>
        <dbReference type="EMBL" id="SFE62711.1"/>
    </source>
</evidence>
<name>A0A1I2C2W4_9RHOB</name>
<keyword evidence="2" id="KW-0808">Transferase</keyword>
<evidence type="ECO:0000259" key="1">
    <source>
        <dbReference type="PROSITE" id="PS51186"/>
    </source>
</evidence>
<dbReference type="AlphaFoldDB" id="A0A1I2C2W4"/>
<dbReference type="Gene3D" id="3.40.630.30">
    <property type="match status" value="1"/>
</dbReference>
<evidence type="ECO:0000313" key="3">
    <source>
        <dbReference type="Proteomes" id="UP000325289"/>
    </source>
</evidence>
<keyword evidence="3" id="KW-1185">Reference proteome</keyword>
<dbReference type="CDD" id="cd04301">
    <property type="entry name" value="NAT_SF"/>
    <property type="match status" value="1"/>
</dbReference>
<dbReference type="InterPro" id="IPR016181">
    <property type="entry name" value="Acyl_CoA_acyltransferase"/>
</dbReference>
<dbReference type="InterPro" id="IPR024035">
    <property type="entry name" value="MSMEG_0567_GNAT"/>
</dbReference>
<dbReference type="EMBL" id="FOMS01000012">
    <property type="protein sequence ID" value="SFE62711.1"/>
    <property type="molecule type" value="Genomic_DNA"/>
</dbReference>
<dbReference type="NCBIfam" id="TIGR04045">
    <property type="entry name" value="MSMEG_0567_GNAT"/>
    <property type="match status" value="1"/>
</dbReference>
<dbReference type="PROSITE" id="PS51186">
    <property type="entry name" value="GNAT"/>
    <property type="match status" value="1"/>
</dbReference>
<dbReference type="InterPro" id="IPR000182">
    <property type="entry name" value="GNAT_dom"/>
</dbReference>
<dbReference type="OrthoDB" id="9796171at2"/>
<dbReference type="Pfam" id="PF00583">
    <property type="entry name" value="Acetyltransf_1"/>
    <property type="match status" value="1"/>
</dbReference>
<protein>
    <submittedName>
        <fullName evidence="2">Putative N-acetyltransferase, MSMEG_0567 N-terminal domain family</fullName>
    </submittedName>
</protein>
<proteinExistence type="predicted"/>
<gene>
    <name evidence="2" type="ORF">SAMN04515678_11298</name>
</gene>
<organism evidence="2 3">
    <name type="scientific">Roseivivax sediminis</name>
    <dbReference type="NCBI Taxonomy" id="936889"/>
    <lineage>
        <taxon>Bacteria</taxon>
        <taxon>Pseudomonadati</taxon>
        <taxon>Pseudomonadota</taxon>
        <taxon>Alphaproteobacteria</taxon>
        <taxon>Rhodobacterales</taxon>
        <taxon>Roseobacteraceae</taxon>
        <taxon>Roseivivax</taxon>
    </lineage>
</organism>
<dbReference type="Proteomes" id="UP000325289">
    <property type="component" value="Unassembled WGS sequence"/>
</dbReference>